<evidence type="ECO:0000256" key="2">
    <source>
        <dbReference type="ARBA" id="ARBA00022801"/>
    </source>
</evidence>
<gene>
    <name evidence="6" type="ORF">SBX64_06710</name>
</gene>
<dbReference type="SUPFAM" id="SSF56300">
    <property type="entry name" value="Metallo-dependent phosphatases"/>
    <property type="match status" value="1"/>
</dbReference>
<name>A0ABU4IS38_9VIBR</name>
<evidence type="ECO:0000259" key="5">
    <source>
        <dbReference type="Pfam" id="PF00149"/>
    </source>
</evidence>
<keyword evidence="3" id="KW-0408">Iron</keyword>
<dbReference type="PANTHER" id="PTHR42988:SF2">
    <property type="entry name" value="CYCLIC NUCLEOTIDE PHOSPHODIESTERASE CBUA0032-RELATED"/>
    <property type="match status" value="1"/>
</dbReference>
<proteinExistence type="inferred from homology"/>
<sequence length="208" mass="24118">MLVLSGDLVMKADKSHYIELYQYIRTFTHNPIYAIPGNHDDIVLMQELATQENLFKIHDVIQICGNDVIFLDSSEKGEYLGGGKIDIAYFETIKSKLRENSNKIIFIHHPPFKIGADWFQKICLDNGDLLMKSISEINHLKYLAYGHCHNYFIEERENTIFLSCPSSWVQFDHTCHDEIKYDQKIAIGFNVFHLSDDISHHTITISDH</sequence>
<reference evidence="6 7" key="1">
    <citation type="submission" date="2023-11" db="EMBL/GenBank/DDBJ databases">
        <title>Plant-associative lifestyle of Vibrio porteresiae and its evolutionary dynamics.</title>
        <authorList>
            <person name="Rameshkumar N."/>
            <person name="Kirti K."/>
        </authorList>
    </citation>
    <scope>NUCLEOTIDE SEQUENCE [LARGE SCALE GENOMIC DNA]</scope>
    <source>
        <strain evidence="6 7">MSSRF7</strain>
    </source>
</reference>
<keyword evidence="1" id="KW-0479">Metal-binding</keyword>
<evidence type="ECO:0000256" key="4">
    <source>
        <dbReference type="ARBA" id="ARBA00025742"/>
    </source>
</evidence>
<feature type="domain" description="Calcineurin-like phosphoesterase" evidence="5">
    <location>
        <begin position="2"/>
        <end position="151"/>
    </location>
</feature>
<keyword evidence="7" id="KW-1185">Reference proteome</keyword>
<comment type="similarity">
    <text evidence="4">Belongs to the cyclic nucleotide phosphodiesterase class-III family.</text>
</comment>
<dbReference type="EMBL" id="JAWRCP010000001">
    <property type="protein sequence ID" value="MDW6092235.1"/>
    <property type="molecule type" value="Genomic_DNA"/>
</dbReference>
<comment type="caution">
    <text evidence="6">The sequence shown here is derived from an EMBL/GenBank/DDBJ whole genome shotgun (WGS) entry which is preliminary data.</text>
</comment>
<evidence type="ECO:0000256" key="1">
    <source>
        <dbReference type="ARBA" id="ARBA00022723"/>
    </source>
</evidence>
<dbReference type="InterPro" id="IPR050884">
    <property type="entry name" value="CNP_phosphodiesterase-III"/>
</dbReference>
<dbReference type="PANTHER" id="PTHR42988">
    <property type="entry name" value="PHOSPHOHYDROLASE"/>
    <property type="match status" value="1"/>
</dbReference>
<accession>A0ABU4IS38</accession>
<dbReference type="Pfam" id="PF00149">
    <property type="entry name" value="Metallophos"/>
    <property type="match status" value="1"/>
</dbReference>
<dbReference type="Gene3D" id="3.60.21.10">
    <property type="match status" value="1"/>
</dbReference>
<protein>
    <submittedName>
        <fullName evidence="6">Metallophosphoesterase</fullName>
    </submittedName>
</protein>
<evidence type="ECO:0000313" key="6">
    <source>
        <dbReference type="EMBL" id="MDW6092235.1"/>
    </source>
</evidence>
<dbReference type="Proteomes" id="UP001279860">
    <property type="component" value="Unassembled WGS sequence"/>
</dbReference>
<keyword evidence="2" id="KW-0378">Hydrolase</keyword>
<evidence type="ECO:0000313" key="7">
    <source>
        <dbReference type="Proteomes" id="UP001279860"/>
    </source>
</evidence>
<dbReference type="RefSeq" id="WP_281172937.1">
    <property type="nucleotide sequence ID" value="NZ_JAWRCP010000001.1"/>
</dbReference>
<dbReference type="InterPro" id="IPR029052">
    <property type="entry name" value="Metallo-depent_PP-like"/>
</dbReference>
<dbReference type="InterPro" id="IPR004843">
    <property type="entry name" value="Calcineurin-like_PHP"/>
</dbReference>
<organism evidence="6 7">
    <name type="scientific">Vibrio rhizosphaerae</name>
    <dbReference type="NCBI Taxonomy" id="398736"/>
    <lineage>
        <taxon>Bacteria</taxon>
        <taxon>Pseudomonadati</taxon>
        <taxon>Pseudomonadota</taxon>
        <taxon>Gammaproteobacteria</taxon>
        <taxon>Vibrionales</taxon>
        <taxon>Vibrionaceae</taxon>
        <taxon>Vibrio</taxon>
    </lineage>
</organism>
<evidence type="ECO:0000256" key="3">
    <source>
        <dbReference type="ARBA" id="ARBA00023004"/>
    </source>
</evidence>